<feature type="region of interest" description="Disordered" evidence="1">
    <location>
        <begin position="28"/>
        <end position="53"/>
    </location>
</feature>
<evidence type="ECO:0000313" key="3">
    <source>
        <dbReference type="EMBL" id="CAE0753149.1"/>
    </source>
</evidence>
<keyword evidence="2" id="KW-0472">Membrane</keyword>
<protein>
    <recommendedName>
        <fullName evidence="4">Mitochondrial import inner membrane translocase subunit TIM22</fullName>
    </recommendedName>
</protein>
<name>A0A7S4EUJ2_CHRCT</name>
<feature type="compositionally biased region" description="Basic and acidic residues" evidence="1">
    <location>
        <begin position="28"/>
        <end position="44"/>
    </location>
</feature>
<organism evidence="3">
    <name type="scientific">Chrysotila carterae</name>
    <name type="common">Marine alga</name>
    <name type="synonym">Syracosphaera carterae</name>
    <dbReference type="NCBI Taxonomy" id="13221"/>
    <lineage>
        <taxon>Eukaryota</taxon>
        <taxon>Haptista</taxon>
        <taxon>Haptophyta</taxon>
        <taxon>Prymnesiophyceae</taxon>
        <taxon>Isochrysidales</taxon>
        <taxon>Isochrysidaceae</taxon>
        <taxon>Chrysotila</taxon>
    </lineage>
</organism>
<keyword evidence="2" id="KW-1133">Transmembrane helix</keyword>
<feature type="transmembrane region" description="Helical" evidence="2">
    <location>
        <begin position="121"/>
        <end position="141"/>
    </location>
</feature>
<reference evidence="3" key="1">
    <citation type="submission" date="2021-01" db="EMBL/GenBank/DDBJ databases">
        <authorList>
            <person name="Corre E."/>
            <person name="Pelletier E."/>
            <person name="Niang G."/>
            <person name="Scheremetjew M."/>
            <person name="Finn R."/>
            <person name="Kale V."/>
            <person name="Holt S."/>
            <person name="Cochrane G."/>
            <person name="Meng A."/>
            <person name="Brown T."/>
            <person name="Cohen L."/>
        </authorList>
    </citation>
    <scope>NUCLEOTIDE SEQUENCE</scope>
    <source>
        <strain evidence="3">CCMP645</strain>
    </source>
</reference>
<dbReference type="AlphaFoldDB" id="A0A7S4EUJ2"/>
<proteinExistence type="predicted"/>
<accession>A0A7S4EUJ2</accession>
<keyword evidence="2" id="KW-0812">Transmembrane</keyword>
<feature type="transmembrane region" description="Helical" evidence="2">
    <location>
        <begin position="177"/>
        <end position="197"/>
    </location>
</feature>
<evidence type="ECO:0008006" key="4">
    <source>
        <dbReference type="Google" id="ProtNLM"/>
    </source>
</evidence>
<evidence type="ECO:0000256" key="2">
    <source>
        <dbReference type="SAM" id="Phobius"/>
    </source>
</evidence>
<dbReference type="EMBL" id="HBIZ01009758">
    <property type="protein sequence ID" value="CAE0753149.1"/>
    <property type="molecule type" value="Transcribed_RNA"/>
</dbReference>
<gene>
    <name evidence="3" type="ORF">PCAR00345_LOCUS5736</name>
</gene>
<sequence length="219" mass="22782">MWLGQKRRACFHALSSGESPTILSCAKDSHRGECPEPQSHRQADSRVASPSARQTRFHCARVRRLGMPSSKAEALPCSARAADGALRGAGLGLLWGVWYGPGEASAARAGGSSLHPLVYGLRFAGTSALGFAALISTYNGLYCAGEKMLGTSVANPLIAGGAIGTAIGYVLTPGKLLPISATAFGTAALCVSAQLVLSGWSRPETSMGQQGRPNRSQRR</sequence>
<evidence type="ECO:0000256" key="1">
    <source>
        <dbReference type="SAM" id="MobiDB-lite"/>
    </source>
</evidence>
<feature type="transmembrane region" description="Helical" evidence="2">
    <location>
        <begin position="153"/>
        <end position="171"/>
    </location>
</feature>